<organism evidence="10 11">
    <name type="scientific">Natronomicrosphaera hydrolytica</name>
    <dbReference type="NCBI Taxonomy" id="3242702"/>
    <lineage>
        <taxon>Bacteria</taxon>
        <taxon>Pseudomonadati</taxon>
        <taxon>Planctomycetota</taxon>
        <taxon>Phycisphaerae</taxon>
        <taxon>Phycisphaerales</taxon>
        <taxon>Phycisphaeraceae</taxon>
        <taxon>Natronomicrosphaera</taxon>
    </lineage>
</organism>
<keyword evidence="11" id="KW-1185">Reference proteome</keyword>
<feature type="domain" description="Indole-3-glycerol phosphate synthase" evidence="9">
    <location>
        <begin position="5"/>
        <end position="266"/>
    </location>
</feature>
<dbReference type="InterPro" id="IPR001468">
    <property type="entry name" value="Indole-3-GlycerolPSynthase_CS"/>
</dbReference>
<evidence type="ECO:0000256" key="4">
    <source>
        <dbReference type="ARBA" id="ARBA00022793"/>
    </source>
</evidence>
<evidence type="ECO:0000313" key="10">
    <source>
        <dbReference type="EMBL" id="MFA9477280.1"/>
    </source>
</evidence>
<dbReference type="InterPro" id="IPR013798">
    <property type="entry name" value="Indole-3-glycerol_P_synth_dom"/>
</dbReference>
<evidence type="ECO:0000256" key="1">
    <source>
        <dbReference type="ARBA" id="ARBA00001633"/>
    </source>
</evidence>
<evidence type="ECO:0000256" key="5">
    <source>
        <dbReference type="ARBA" id="ARBA00022822"/>
    </source>
</evidence>
<evidence type="ECO:0000256" key="6">
    <source>
        <dbReference type="ARBA" id="ARBA00023141"/>
    </source>
</evidence>
<comment type="similarity">
    <text evidence="8">Belongs to the TrpC family.</text>
</comment>
<dbReference type="SUPFAM" id="SSF51366">
    <property type="entry name" value="Ribulose-phoshate binding barrel"/>
    <property type="match status" value="1"/>
</dbReference>
<comment type="catalytic activity">
    <reaction evidence="1 8">
        <text>1-(2-carboxyphenylamino)-1-deoxy-D-ribulose 5-phosphate + H(+) = (1S,2R)-1-C-(indol-3-yl)glycerol 3-phosphate + CO2 + H2O</text>
        <dbReference type="Rhea" id="RHEA:23476"/>
        <dbReference type="ChEBI" id="CHEBI:15377"/>
        <dbReference type="ChEBI" id="CHEBI:15378"/>
        <dbReference type="ChEBI" id="CHEBI:16526"/>
        <dbReference type="ChEBI" id="CHEBI:58613"/>
        <dbReference type="ChEBI" id="CHEBI:58866"/>
        <dbReference type="EC" id="4.1.1.48"/>
    </reaction>
</comment>
<gene>
    <name evidence="8 10" type="primary">trpC</name>
    <name evidence="10" type="ORF">ACERK3_03115</name>
</gene>
<dbReference type="InterPro" id="IPR013785">
    <property type="entry name" value="Aldolase_TIM"/>
</dbReference>
<evidence type="ECO:0000259" key="9">
    <source>
        <dbReference type="Pfam" id="PF00218"/>
    </source>
</evidence>
<sequence>MSDVLAEIVAHKRTEVARAQQRIPLEQIKERAEQSASPRNFFAAVTRPKGELRVIAEIKKASPSAGLIREDFDPVALARAYHEAGAAAISCLTDEKYFQGSLDYIAQIKEAVPLPVLRKDFIIDPYQVYEARAAGADAILLIGECLGEAELLDLLILAHSLKLTTLIEVHEVEHLLKIRPHIGFPHPAYTLLGINNRDLKSMTTDIGHTFRLLGMIEESDIDILVSESGIKTPDDIRRLAEAGVHRILVGEHLMRQPDPGQALRELMGG</sequence>
<evidence type="ECO:0000256" key="3">
    <source>
        <dbReference type="ARBA" id="ARBA00022605"/>
    </source>
</evidence>
<evidence type="ECO:0000256" key="2">
    <source>
        <dbReference type="ARBA" id="ARBA00004696"/>
    </source>
</evidence>
<dbReference type="Gene3D" id="3.20.20.70">
    <property type="entry name" value="Aldolase class I"/>
    <property type="match status" value="1"/>
</dbReference>
<protein>
    <recommendedName>
        <fullName evidence="8">Indole-3-glycerol phosphate synthase</fullName>
        <shortName evidence="8">IGPS</shortName>
        <ecNumber evidence="8">4.1.1.48</ecNumber>
    </recommendedName>
</protein>
<dbReference type="InterPro" id="IPR011060">
    <property type="entry name" value="RibuloseP-bd_barrel"/>
</dbReference>
<dbReference type="Pfam" id="PF00218">
    <property type="entry name" value="IGPS"/>
    <property type="match status" value="1"/>
</dbReference>
<dbReference type="HAMAP" id="MF_00134_B">
    <property type="entry name" value="IGPS_B"/>
    <property type="match status" value="1"/>
</dbReference>
<name>A0ABV4U275_9BACT</name>
<dbReference type="PANTHER" id="PTHR22854:SF2">
    <property type="entry name" value="INDOLE-3-GLYCEROL-PHOSPHATE SYNTHASE"/>
    <property type="match status" value="1"/>
</dbReference>
<keyword evidence="6 8" id="KW-0057">Aromatic amino acid biosynthesis</keyword>
<keyword evidence="4 8" id="KW-0210">Decarboxylase</keyword>
<dbReference type="RefSeq" id="WP_425344205.1">
    <property type="nucleotide sequence ID" value="NZ_JBGUBD010000002.1"/>
</dbReference>
<dbReference type="InterPro" id="IPR045186">
    <property type="entry name" value="Indole-3-glycerol_P_synth"/>
</dbReference>
<dbReference type="EC" id="4.1.1.48" evidence="8"/>
<keyword evidence="5 8" id="KW-0822">Tryptophan biosynthesis</keyword>
<dbReference type="PROSITE" id="PS00614">
    <property type="entry name" value="IGPS"/>
    <property type="match status" value="1"/>
</dbReference>
<dbReference type="CDD" id="cd00331">
    <property type="entry name" value="IGPS"/>
    <property type="match status" value="1"/>
</dbReference>
<keyword evidence="7 8" id="KW-0456">Lyase</keyword>
<evidence type="ECO:0000256" key="8">
    <source>
        <dbReference type="HAMAP-Rule" id="MF_00134"/>
    </source>
</evidence>
<reference evidence="10 11" key="1">
    <citation type="submission" date="2024-08" db="EMBL/GenBank/DDBJ databases">
        <title>Whole-genome sequencing of halo(alkali)philic microorganisms from hypersaline lakes.</title>
        <authorList>
            <person name="Sorokin D.Y."/>
            <person name="Merkel A.Y."/>
            <person name="Messina E."/>
            <person name="Yakimov M."/>
        </authorList>
    </citation>
    <scope>NUCLEOTIDE SEQUENCE [LARGE SCALE GENOMIC DNA]</scope>
    <source>
        <strain evidence="10 11">AB-hyl4</strain>
    </source>
</reference>
<dbReference type="GO" id="GO:0004425">
    <property type="term" value="F:indole-3-glycerol-phosphate synthase activity"/>
    <property type="evidence" value="ECO:0007669"/>
    <property type="project" value="UniProtKB-EC"/>
</dbReference>
<evidence type="ECO:0000313" key="11">
    <source>
        <dbReference type="Proteomes" id="UP001575105"/>
    </source>
</evidence>
<dbReference type="PANTHER" id="PTHR22854">
    <property type="entry name" value="TRYPTOPHAN BIOSYNTHESIS PROTEIN"/>
    <property type="match status" value="1"/>
</dbReference>
<dbReference type="Proteomes" id="UP001575105">
    <property type="component" value="Unassembled WGS sequence"/>
</dbReference>
<evidence type="ECO:0000256" key="7">
    <source>
        <dbReference type="ARBA" id="ARBA00023239"/>
    </source>
</evidence>
<comment type="pathway">
    <text evidence="2 8">Amino-acid biosynthesis; L-tryptophan biosynthesis; L-tryptophan from chorismate: step 4/5.</text>
</comment>
<keyword evidence="3 8" id="KW-0028">Amino-acid biosynthesis</keyword>
<dbReference type="EMBL" id="JBGUBD010000002">
    <property type="protein sequence ID" value="MFA9477280.1"/>
    <property type="molecule type" value="Genomic_DNA"/>
</dbReference>
<accession>A0ABV4U275</accession>
<dbReference type="NCBIfam" id="NF001377">
    <property type="entry name" value="PRK00278.2-4"/>
    <property type="match status" value="1"/>
</dbReference>
<proteinExistence type="inferred from homology"/>
<comment type="caution">
    <text evidence="10">The sequence shown here is derived from an EMBL/GenBank/DDBJ whole genome shotgun (WGS) entry which is preliminary data.</text>
</comment>